<evidence type="ECO:0000313" key="3">
    <source>
        <dbReference type="Proteomes" id="UP001185728"/>
    </source>
</evidence>
<dbReference type="EMBL" id="JAWLUK010000018">
    <property type="protein sequence ID" value="MDV7177887.1"/>
    <property type="molecule type" value="Genomic_DNA"/>
</dbReference>
<dbReference type="CDD" id="cd00431">
    <property type="entry name" value="cysteine_hydrolases"/>
    <property type="match status" value="1"/>
</dbReference>
<comment type="caution">
    <text evidence="2">The sequence shown here is derived from an EMBL/GenBank/DDBJ whole genome shotgun (WGS) entry which is preliminary data.</text>
</comment>
<dbReference type="Proteomes" id="UP001185728">
    <property type="component" value="Unassembled WGS sequence"/>
</dbReference>
<dbReference type="EC" id="3.-.-.-" evidence="2"/>
<feature type="domain" description="Isochorismatase-like" evidence="1">
    <location>
        <begin position="14"/>
        <end position="181"/>
    </location>
</feature>
<accession>A0AAP5TBH2</accession>
<gene>
    <name evidence="2" type="ORF">R4064_09640</name>
</gene>
<organism evidence="2 3">
    <name type="scientific">Micrococcus yunnanensis</name>
    <dbReference type="NCBI Taxonomy" id="566027"/>
    <lineage>
        <taxon>Bacteria</taxon>
        <taxon>Bacillati</taxon>
        <taxon>Actinomycetota</taxon>
        <taxon>Actinomycetes</taxon>
        <taxon>Micrococcales</taxon>
        <taxon>Micrococcaceae</taxon>
        <taxon>Micrococcus</taxon>
    </lineage>
</organism>
<dbReference type="Pfam" id="PF00857">
    <property type="entry name" value="Isochorismatase"/>
    <property type="match status" value="1"/>
</dbReference>
<evidence type="ECO:0000259" key="1">
    <source>
        <dbReference type="Pfam" id="PF00857"/>
    </source>
</evidence>
<evidence type="ECO:0000313" key="2">
    <source>
        <dbReference type="EMBL" id="MDV7177887.1"/>
    </source>
</evidence>
<proteinExistence type="predicted"/>
<sequence length="204" mass="21480">MPDSPSARATGGETALVVIDVQHSYFEHPALAAHQAELTAAVVELLRTAREAGRPVFLVRTEHARDRSTWTLNMLADGEGFAFPGTRQAALLDGVAAAAPDAVEVVKTRDSAFHGTGLAAELRGRGVDRLLLCGVSTHSCIAATATAAFALDFHAAIATDAIASEEPALASAMLDFLRDEMRQPLLGQDEALTLLRTGLVPDRG</sequence>
<keyword evidence="2" id="KW-0378">Hydrolase</keyword>
<dbReference type="AlphaFoldDB" id="A0AAP5TBH2"/>
<reference evidence="2" key="1">
    <citation type="submission" date="2023-10" db="EMBL/GenBank/DDBJ databases">
        <title>Development of a sustainable strategy for remediation of hydrocarbon-contaminated territories based on the waste exchange concept.</title>
        <authorList>
            <person name="Krivoruchko A."/>
        </authorList>
    </citation>
    <scope>NUCLEOTIDE SEQUENCE</scope>
    <source>
        <strain evidence="2">IEGM 1325</strain>
    </source>
</reference>
<protein>
    <submittedName>
        <fullName evidence="2">Isochorismatase family cysteine hydrolase</fullName>
        <ecNumber evidence="2">3.-.-.-</ecNumber>
    </submittedName>
</protein>
<dbReference type="RefSeq" id="WP_217565075.1">
    <property type="nucleotide sequence ID" value="NZ_JAIRBJ010000005.1"/>
</dbReference>
<dbReference type="GO" id="GO:0016787">
    <property type="term" value="F:hydrolase activity"/>
    <property type="evidence" value="ECO:0007669"/>
    <property type="project" value="UniProtKB-KW"/>
</dbReference>
<dbReference type="InterPro" id="IPR050272">
    <property type="entry name" value="Isochorismatase-like_hydrls"/>
</dbReference>
<dbReference type="PANTHER" id="PTHR43540">
    <property type="entry name" value="PEROXYUREIDOACRYLATE/UREIDOACRYLATE AMIDOHYDROLASE-RELATED"/>
    <property type="match status" value="1"/>
</dbReference>
<name>A0AAP5TBH2_9MICC</name>
<dbReference type="InterPro" id="IPR000868">
    <property type="entry name" value="Isochorismatase-like_dom"/>
</dbReference>